<sequence length="174" mass="19597">MAMMPLDVDLNLPASADDIDTNLELALPYEPPKTSQEPARDRAIRNSTMQPEEAGGSQRGQSTSSGASGSRSRRVSHGQRSDGGEGDDLVTKRRVLGLKWPIVPISESFQARVVFLRNFIYDEWFHDLRFFVRDFNSYDDVDTNLELKLPNELVRTSQELARDRDENLGSQSLP</sequence>
<comment type="caution">
    <text evidence="2">The sequence shown here is derived from an EMBL/GenBank/DDBJ whole genome shotgun (WGS) entry which is preliminary data.</text>
</comment>
<reference evidence="3" key="1">
    <citation type="submission" date="2024-07" db="EMBL/GenBank/DDBJ databases">
        <title>Two chromosome-level genome assemblies of Korean endemic species Abeliophyllum distichum and Forsythia ovata (Oleaceae).</title>
        <authorList>
            <person name="Jang H."/>
        </authorList>
    </citation>
    <scope>NUCLEOTIDE SEQUENCE [LARGE SCALE GENOMIC DNA]</scope>
</reference>
<accession>A0ABD1U5I5</accession>
<evidence type="ECO:0000313" key="3">
    <source>
        <dbReference type="Proteomes" id="UP001604277"/>
    </source>
</evidence>
<dbReference type="Proteomes" id="UP001604277">
    <property type="component" value="Unassembled WGS sequence"/>
</dbReference>
<evidence type="ECO:0000313" key="2">
    <source>
        <dbReference type="EMBL" id="KAL2520272.1"/>
    </source>
</evidence>
<feature type="region of interest" description="Disordered" evidence="1">
    <location>
        <begin position="23"/>
        <end position="88"/>
    </location>
</feature>
<protein>
    <submittedName>
        <fullName evidence="2">Uncharacterized protein</fullName>
    </submittedName>
</protein>
<proteinExistence type="predicted"/>
<evidence type="ECO:0000256" key="1">
    <source>
        <dbReference type="SAM" id="MobiDB-lite"/>
    </source>
</evidence>
<organism evidence="2 3">
    <name type="scientific">Forsythia ovata</name>
    <dbReference type="NCBI Taxonomy" id="205694"/>
    <lineage>
        <taxon>Eukaryota</taxon>
        <taxon>Viridiplantae</taxon>
        <taxon>Streptophyta</taxon>
        <taxon>Embryophyta</taxon>
        <taxon>Tracheophyta</taxon>
        <taxon>Spermatophyta</taxon>
        <taxon>Magnoliopsida</taxon>
        <taxon>eudicotyledons</taxon>
        <taxon>Gunneridae</taxon>
        <taxon>Pentapetalae</taxon>
        <taxon>asterids</taxon>
        <taxon>lamiids</taxon>
        <taxon>Lamiales</taxon>
        <taxon>Oleaceae</taxon>
        <taxon>Forsythieae</taxon>
        <taxon>Forsythia</taxon>
    </lineage>
</organism>
<name>A0ABD1U5I5_9LAMI</name>
<feature type="compositionally biased region" description="Low complexity" evidence="1">
    <location>
        <begin position="55"/>
        <end position="70"/>
    </location>
</feature>
<keyword evidence="3" id="KW-1185">Reference proteome</keyword>
<dbReference type="AlphaFoldDB" id="A0ABD1U5I5"/>
<gene>
    <name evidence="2" type="ORF">Fot_24195</name>
</gene>
<dbReference type="EMBL" id="JBFOLJ010000007">
    <property type="protein sequence ID" value="KAL2520272.1"/>
    <property type="molecule type" value="Genomic_DNA"/>
</dbReference>